<evidence type="ECO:0000259" key="2">
    <source>
        <dbReference type="Pfam" id="PF04909"/>
    </source>
</evidence>
<evidence type="ECO:0000313" key="4">
    <source>
        <dbReference type="Proteomes" id="UP001216139"/>
    </source>
</evidence>
<dbReference type="RefSeq" id="WP_273632402.1">
    <property type="nucleotide sequence ID" value="NZ_CP117167.1"/>
</dbReference>
<reference evidence="3 4" key="1">
    <citation type="submission" date="2023-02" db="EMBL/GenBank/DDBJ databases">
        <title>Genome sequence of Mucilaginibacter jinjuensis strain KACC 16571.</title>
        <authorList>
            <person name="Kim S."/>
            <person name="Heo J."/>
            <person name="Kwon S.-W."/>
        </authorList>
    </citation>
    <scope>NUCLEOTIDE SEQUENCE [LARGE SCALE GENOMIC DNA]</scope>
    <source>
        <strain evidence="3 4">KACC 16571</strain>
    </source>
</reference>
<dbReference type="PANTHER" id="PTHR43569:SF2">
    <property type="entry name" value="AMIDOHYDROLASE-RELATED DOMAIN-CONTAINING PROTEIN"/>
    <property type="match status" value="1"/>
</dbReference>
<dbReference type="InterPro" id="IPR032466">
    <property type="entry name" value="Metal_Hydrolase"/>
</dbReference>
<gene>
    <name evidence="3" type="ORF">PQO05_09115</name>
</gene>
<dbReference type="EMBL" id="CP117167">
    <property type="protein sequence ID" value="WCT14092.1"/>
    <property type="molecule type" value="Genomic_DNA"/>
</dbReference>
<name>A0ABY7TG09_9SPHI</name>
<dbReference type="Gene3D" id="3.20.20.140">
    <property type="entry name" value="Metal-dependent hydrolases"/>
    <property type="match status" value="1"/>
</dbReference>
<keyword evidence="4" id="KW-1185">Reference proteome</keyword>
<accession>A0ABY7TG09</accession>
<feature type="domain" description="Amidohydrolase-related" evidence="2">
    <location>
        <begin position="4"/>
        <end position="276"/>
    </location>
</feature>
<proteinExistence type="inferred from homology"/>
<comment type="similarity">
    <text evidence="1">Belongs to the metallo-dependent hydrolases superfamily.</text>
</comment>
<dbReference type="Proteomes" id="UP001216139">
    <property type="component" value="Chromosome"/>
</dbReference>
<evidence type="ECO:0000256" key="1">
    <source>
        <dbReference type="ARBA" id="ARBA00038310"/>
    </source>
</evidence>
<dbReference type="InterPro" id="IPR052350">
    <property type="entry name" value="Metallo-dep_Lactonases"/>
</dbReference>
<dbReference type="Pfam" id="PF04909">
    <property type="entry name" value="Amidohydro_2"/>
    <property type="match status" value="1"/>
</dbReference>
<protein>
    <submittedName>
        <fullName evidence="3">Amidohydrolase family protein</fullName>
    </submittedName>
</protein>
<evidence type="ECO:0000313" key="3">
    <source>
        <dbReference type="EMBL" id="WCT14092.1"/>
    </source>
</evidence>
<organism evidence="3 4">
    <name type="scientific">Mucilaginibacter jinjuensis</name>
    <dbReference type="NCBI Taxonomy" id="1176721"/>
    <lineage>
        <taxon>Bacteria</taxon>
        <taxon>Pseudomonadati</taxon>
        <taxon>Bacteroidota</taxon>
        <taxon>Sphingobacteriia</taxon>
        <taxon>Sphingobacteriales</taxon>
        <taxon>Sphingobacteriaceae</taxon>
        <taxon>Mucilaginibacter</taxon>
    </lineage>
</organism>
<dbReference type="InterPro" id="IPR006680">
    <property type="entry name" value="Amidohydro-rel"/>
</dbReference>
<sequence length="278" mass="32361">MQKIDSHQHFWIYDPVKDSWITPEMEVIKHDFMPGDLKPLLEQHQVSGCIAVQADQSEQETLFLLDLAAHNPFIKAVVGWVDLQADDIEERLTFFSKYSQIKGFRHIIEAEPDPDFLLNEKFKNGIAKLAKYQFSYDLLLRPIHLPAAIRLVKEFPDQAFVIDHLAKPEIRSQKMADWEKDIKHIARYPNVYCKVSGFCTEANWLNWRREDITPYLDVVFTSFGPNRVMFGSDWPVCLLAGGYAKTIEVLEDYLTDFPHSAQENFWNNNAATFYRISD</sequence>
<dbReference type="SUPFAM" id="SSF51556">
    <property type="entry name" value="Metallo-dependent hydrolases"/>
    <property type="match status" value="1"/>
</dbReference>
<dbReference type="PANTHER" id="PTHR43569">
    <property type="entry name" value="AMIDOHYDROLASE"/>
    <property type="match status" value="1"/>
</dbReference>